<dbReference type="RefSeq" id="WP_348757273.1">
    <property type="nucleotide sequence ID" value="NZ_OZ026884.1"/>
</dbReference>
<evidence type="ECO:0000259" key="7">
    <source>
        <dbReference type="Pfam" id="PF01180"/>
    </source>
</evidence>
<evidence type="ECO:0000256" key="2">
    <source>
        <dbReference type="ARBA" id="ARBA00004725"/>
    </source>
</evidence>
<feature type="domain" description="Dihydroorotate dehydrogenase catalytic" evidence="7">
    <location>
        <begin position="86"/>
        <end position="288"/>
    </location>
</feature>
<dbReference type="SUPFAM" id="SSF51395">
    <property type="entry name" value="FMN-linked oxidoreductases"/>
    <property type="match status" value="1"/>
</dbReference>
<dbReference type="InterPro" id="IPR012135">
    <property type="entry name" value="Dihydroorotate_DH_1_2"/>
</dbReference>
<evidence type="ECO:0000256" key="5">
    <source>
        <dbReference type="ARBA" id="ARBA00022975"/>
    </source>
</evidence>
<keyword evidence="3" id="KW-0285">Flavoprotein</keyword>
<keyword evidence="4" id="KW-0288">FMN</keyword>
<evidence type="ECO:0000256" key="1">
    <source>
        <dbReference type="ARBA" id="ARBA00001917"/>
    </source>
</evidence>
<keyword evidence="6" id="KW-0560">Oxidoreductase</keyword>
<dbReference type="Gene3D" id="3.20.20.70">
    <property type="entry name" value="Aldolase class I"/>
    <property type="match status" value="1"/>
</dbReference>
<reference evidence="8 9" key="1">
    <citation type="submission" date="2024-04" db="EMBL/GenBank/DDBJ databases">
        <authorList>
            <person name="Cremers G."/>
        </authorList>
    </citation>
    <scope>NUCLEOTIDE SEQUENCE [LARGE SCALE GENOMIC DNA]</scope>
    <source>
        <strain evidence="8">MeCH1-AG</strain>
    </source>
</reference>
<dbReference type="PIRSF" id="PIRSF000164">
    <property type="entry name" value="DHO_oxidase"/>
    <property type="match status" value="1"/>
</dbReference>
<dbReference type="InterPro" id="IPR013785">
    <property type="entry name" value="Aldolase_TIM"/>
</dbReference>
<evidence type="ECO:0000313" key="8">
    <source>
        <dbReference type="EMBL" id="CAL1240695.1"/>
    </source>
</evidence>
<dbReference type="NCBIfam" id="NF005741">
    <property type="entry name" value="PRK07565.1"/>
    <property type="match status" value="1"/>
</dbReference>
<dbReference type="PANTHER" id="PTHR48109:SF3">
    <property type="entry name" value="SLL0744 PROTEIN"/>
    <property type="match status" value="1"/>
</dbReference>
<dbReference type="InterPro" id="IPR050074">
    <property type="entry name" value="DHO_dehydrogenase"/>
</dbReference>
<keyword evidence="5" id="KW-0665">Pyrimidine biosynthesis</keyword>
<sequence>MNLKSRYMGLELEHPVVASASPLSETLDGIRRLEDGGAAAIVLFSLFEEQIRRENAAFERLLAHGTHSFAESLSYFPDIPFAAGPDDYLELVRRARESAAVPIIASLNCVTGEGWVEYARQLEQAGACGLEINLYAIEADPGVTGQAVEQRYLDVLALVKGAVSIPVALKLSPFFSAFGHLATQLDQAGADALVLFNRFYQPDIDLATLEVAPTLSLSNPEEIRLPLLWIALLHGRLKASLGASRGVESSAEVIKYLLAGADAVMTTSALLRHGPSHCGRLVAGLRTWMEARGFESVAQLRGRLSRSRVADPGAFERANYLKILESYR</sequence>
<comment type="cofactor">
    <cofactor evidence="1">
        <name>FMN</name>
        <dbReference type="ChEBI" id="CHEBI:58210"/>
    </cofactor>
</comment>
<evidence type="ECO:0000313" key="9">
    <source>
        <dbReference type="Proteomes" id="UP001497493"/>
    </source>
</evidence>
<name>A0ABP1C8T6_9GAMM</name>
<evidence type="ECO:0000256" key="4">
    <source>
        <dbReference type="ARBA" id="ARBA00022643"/>
    </source>
</evidence>
<organism evidence="8 9">
    <name type="scientific">Candidatus Methylocalor cossyra</name>
    <dbReference type="NCBI Taxonomy" id="3108543"/>
    <lineage>
        <taxon>Bacteria</taxon>
        <taxon>Pseudomonadati</taxon>
        <taxon>Pseudomonadota</taxon>
        <taxon>Gammaproteobacteria</taxon>
        <taxon>Methylococcales</taxon>
        <taxon>Methylococcaceae</taxon>
        <taxon>Candidatus Methylocalor</taxon>
    </lineage>
</organism>
<evidence type="ECO:0000256" key="3">
    <source>
        <dbReference type="ARBA" id="ARBA00022630"/>
    </source>
</evidence>
<proteinExistence type="predicted"/>
<protein>
    <submittedName>
        <fullName evidence="8">Dihydropyrimidine dehydrogenase (NADP+), similar to dihydroorotate dehydrogenase</fullName>
    </submittedName>
</protein>
<dbReference type="PANTHER" id="PTHR48109">
    <property type="entry name" value="DIHYDROOROTATE DEHYDROGENASE (QUINONE), MITOCHONDRIAL-RELATED"/>
    <property type="match status" value="1"/>
</dbReference>
<evidence type="ECO:0000256" key="6">
    <source>
        <dbReference type="ARBA" id="ARBA00023002"/>
    </source>
</evidence>
<dbReference type="Pfam" id="PF01180">
    <property type="entry name" value="DHO_dh"/>
    <property type="match status" value="1"/>
</dbReference>
<dbReference type="CDD" id="cd04739">
    <property type="entry name" value="DHOD_like"/>
    <property type="match status" value="1"/>
</dbReference>
<comment type="pathway">
    <text evidence="2">Pyrimidine metabolism; UMP biosynthesis via de novo pathway.</text>
</comment>
<dbReference type="InterPro" id="IPR005720">
    <property type="entry name" value="Dihydroorotate_DH_cat"/>
</dbReference>
<dbReference type="EMBL" id="OZ026884">
    <property type="protein sequence ID" value="CAL1240695.1"/>
    <property type="molecule type" value="Genomic_DNA"/>
</dbReference>
<accession>A0ABP1C8T6</accession>
<gene>
    <name evidence="8" type="ORF">MECH1_V1_1919</name>
</gene>
<keyword evidence="9" id="KW-1185">Reference proteome</keyword>
<dbReference type="Proteomes" id="UP001497493">
    <property type="component" value="Chromosome"/>
</dbReference>